<sequence length="63" mass="7224">MLDTIDDVGSPLFPSRYNVQQHIFRLVDSLAKEDSLFIYFSCHGGRLEVEENDGFQEFVVLAD</sequence>
<reference evidence="1 2" key="1">
    <citation type="journal article" date="2018" name="Front. Plant Sci.">
        <title>Red Clover (Trifolium pratense) and Zigzag Clover (T. medium) - A Picture of Genomic Similarities and Differences.</title>
        <authorList>
            <person name="Dluhosova J."/>
            <person name="Istvanek J."/>
            <person name="Nedelnik J."/>
            <person name="Repkova J."/>
        </authorList>
    </citation>
    <scope>NUCLEOTIDE SEQUENCE [LARGE SCALE GENOMIC DNA]</scope>
    <source>
        <strain evidence="2">cv. 10/8</strain>
        <tissue evidence="1">Leaf</tissue>
    </source>
</reference>
<feature type="non-terminal residue" evidence="1">
    <location>
        <position position="63"/>
    </location>
</feature>
<proteinExistence type="predicted"/>
<dbReference type="AlphaFoldDB" id="A0A392RXQ8"/>
<dbReference type="Proteomes" id="UP000265520">
    <property type="component" value="Unassembled WGS sequence"/>
</dbReference>
<accession>A0A392RXQ8</accession>
<protein>
    <submittedName>
        <fullName evidence="1">Uncharacterized protein</fullName>
    </submittedName>
</protein>
<organism evidence="1 2">
    <name type="scientific">Trifolium medium</name>
    <dbReference type="NCBI Taxonomy" id="97028"/>
    <lineage>
        <taxon>Eukaryota</taxon>
        <taxon>Viridiplantae</taxon>
        <taxon>Streptophyta</taxon>
        <taxon>Embryophyta</taxon>
        <taxon>Tracheophyta</taxon>
        <taxon>Spermatophyta</taxon>
        <taxon>Magnoliopsida</taxon>
        <taxon>eudicotyledons</taxon>
        <taxon>Gunneridae</taxon>
        <taxon>Pentapetalae</taxon>
        <taxon>rosids</taxon>
        <taxon>fabids</taxon>
        <taxon>Fabales</taxon>
        <taxon>Fabaceae</taxon>
        <taxon>Papilionoideae</taxon>
        <taxon>50 kb inversion clade</taxon>
        <taxon>NPAAA clade</taxon>
        <taxon>Hologalegina</taxon>
        <taxon>IRL clade</taxon>
        <taxon>Trifolieae</taxon>
        <taxon>Trifolium</taxon>
    </lineage>
</organism>
<evidence type="ECO:0000313" key="1">
    <source>
        <dbReference type="EMBL" id="MCI40864.1"/>
    </source>
</evidence>
<name>A0A392RXQ8_9FABA</name>
<dbReference type="EMBL" id="LXQA010284805">
    <property type="protein sequence ID" value="MCI40864.1"/>
    <property type="molecule type" value="Genomic_DNA"/>
</dbReference>
<dbReference type="Gene3D" id="3.40.50.1460">
    <property type="match status" value="1"/>
</dbReference>
<evidence type="ECO:0000313" key="2">
    <source>
        <dbReference type="Proteomes" id="UP000265520"/>
    </source>
</evidence>
<comment type="caution">
    <text evidence="1">The sequence shown here is derived from an EMBL/GenBank/DDBJ whole genome shotgun (WGS) entry which is preliminary data.</text>
</comment>
<keyword evidence="2" id="KW-1185">Reference proteome</keyword>